<evidence type="ECO:0000256" key="6">
    <source>
        <dbReference type="ARBA" id="ARBA00022475"/>
    </source>
</evidence>
<evidence type="ECO:0000256" key="8">
    <source>
        <dbReference type="ARBA" id="ARBA00022847"/>
    </source>
</evidence>
<feature type="compositionally biased region" description="Basic and acidic residues" evidence="26">
    <location>
        <begin position="479"/>
        <end position="501"/>
    </location>
</feature>
<feature type="transmembrane region" description="Helical" evidence="27">
    <location>
        <begin position="144"/>
        <end position="168"/>
    </location>
</feature>
<dbReference type="Gene3D" id="1.20.1250.20">
    <property type="entry name" value="MFS general substrate transporter like domains"/>
    <property type="match status" value="2"/>
</dbReference>
<reference evidence="29" key="1">
    <citation type="submission" date="2015-11" db="EMBL/GenBank/DDBJ databases">
        <title>De novo transcriptome assembly of four potential Pierce s Disease insect vectors from Arizona vineyards.</title>
        <authorList>
            <person name="Tassone E.E."/>
        </authorList>
    </citation>
    <scope>NUCLEOTIDE SEQUENCE</scope>
</reference>
<accession>A0A1B6GC11</accession>
<evidence type="ECO:0000256" key="11">
    <source>
        <dbReference type="ARBA" id="ARBA00023136"/>
    </source>
</evidence>
<comment type="catalytic activity">
    <reaction evidence="18">
        <text>N-acetyl-L-aspartyl-L-glutamate(out) = N-acetyl-L-aspartyl-L-glutamate(in)</text>
        <dbReference type="Rhea" id="RHEA:72599"/>
        <dbReference type="ChEBI" id="CHEBI:76931"/>
    </reaction>
    <physiologicalReaction direction="left-to-right" evidence="18">
        <dbReference type="Rhea" id="RHEA:72600"/>
    </physiologicalReaction>
</comment>
<feature type="transmembrane region" description="Helical" evidence="27">
    <location>
        <begin position="437"/>
        <end position="458"/>
    </location>
</feature>
<evidence type="ECO:0000256" key="12">
    <source>
        <dbReference type="ARBA" id="ARBA00023180"/>
    </source>
</evidence>
<keyword evidence="14" id="KW-0968">Cytoplasmic vesicle</keyword>
<dbReference type="GO" id="GO:0016323">
    <property type="term" value="C:basolateral plasma membrane"/>
    <property type="evidence" value="ECO:0007669"/>
    <property type="project" value="UniProtKB-SubCell"/>
</dbReference>
<dbReference type="InterPro" id="IPR020846">
    <property type="entry name" value="MFS_dom"/>
</dbReference>
<evidence type="ECO:0000256" key="10">
    <source>
        <dbReference type="ARBA" id="ARBA00023018"/>
    </source>
</evidence>
<comment type="subcellular location">
    <subcellularLocation>
        <location evidence="2">Basolateral cell membrane</location>
        <topology evidence="2">Multi-pass membrane protein</topology>
    </subcellularLocation>
    <subcellularLocation>
        <location evidence="3">Cytoplasmic vesicle</location>
        <location evidence="3">Secretory vesicle membrane</location>
        <topology evidence="3">Multi-pass membrane protein</topology>
    </subcellularLocation>
    <subcellularLocation>
        <location evidence="1">Cytoplasmic vesicle</location>
        <location evidence="1">Secretory vesicle</location>
        <location evidence="1">Synaptic vesicle membrane</location>
    </subcellularLocation>
    <subcellularLocation>
        <location evidence="4">Lysosome membrane</location>
    </subcellularLocation>
</comment>
<keyword evidence="5" id="KW-0813">Transport</keyword>
<dbReference type="FunFam" id="1.20.1250.20:FF:000067">
    <property type="entry name" value="sialin isoform X2"/>
    <property type="match status" value="1"/>
</dbReference>
<dbReference type="GO" id="GO:0006820">
    <property type="term" value="P:monoatomic anion transport"/>
    <property type="evidence" value="ECO:0007669"/>
    <property type="project" value="TreeGrafter"/>
</dbReference>
<comment type="function">
    <text evidence="21">Receptor for CM101, a polysaccharide produced by group B Streptococcus with antipathoangiogenic properties.</text>
</comment>
<dbReference type="InterPro" id="IPR036259">
    <property type="entry name" value="MFS_trans_sf"/>
</dbReference>
<sequence>MVLSGCLGILRRACIPQRYVLGVMGLLGMANAYIMRACLSIAITAMVSHPKTTSTYINEEECPASTSTNTTRVAVKGNFDWDEPTQGMILSAFYYGYIITHIPGGVLAQKFGGKYTFGLGIFSTAIVTLLTPVVADYLGSTGIIILRFLMGLGEGTTFPALSTLLAQWAPPLEKSRLSSMCFAGVQLGMIIATSLGGIIIQYDGWESVFYVFGTVGLVWFIIWCLICYSDPASHPFISDEEKSYLAETIGGVERDKDLAGTPWKILFTSWPVWALIIGETGHDWGLYTLITDLPKYMNDVMHFDIAENGLVSAIPYLTMWICSLLIGGLADWMLTRNIMTITPMRKLLASVGAIGPGAGAVLASYAGCDKLLVTIMFTIGMGLMGFCYASLRVNSLDLSPNYAGSIMAIVNGLSSVSGMITPYLIGVLTPNRSLREWRVVFWIMFAVLFFSNCVFVWFGSGEVQPWNDTRKRKTSLQNGKERHGADHEHSDGIAFDERKTP</sequence>
<keyword evidence="12" id="KW-0325">Glycoprotein</keyword>
<dbReference type="EMBL" id="GECZ01000618">
    <property type="protein sequence ID" value="JAS69151.1"/>
    <property type="molecule type" value="Transcribed_RNA"/>
</dbReference>
<evidence type="ECO:0000256" key="5">
    <source>
        <dbReference type="ARBA" id="ARBA00022448"/>
    </source>
</evidence>
<comment type="catalytic activity">
    <reaction evidence="15">
        <text>2 nitrate(out) + H(+)(out) = 2 nitrate(in) + H(+)(in)</text>
        <dbReference type="Rhea" id="RHEA:71539"/>
        <dbReference type="ChEBI" id="CHEBI:15378"/>
        <dbReference type="ChEBI" id="CHEBI:17632"/>
    </reaction>
    <physiologicalReaction direction="left-to-right" evidence="15">
        <dbReference type="Rhea" id="RHEA:71540"/>
    </physiologicalReaction>
</comment>
<keyword evidence="9 27" id="KW-1133">Transmembrane helix</keyword>
<feature type="transmembrane region" description="Helical" evidence="27">
    <location>
        <begin position="371"/>
        <end position="391"/>
    </location>
</feature>
<comment type="catalytic activity">
    <reaction evidence="16">
        <text>L-aspartate(out) = L-aspartate(in)</text>
        <dbReference type="Rhea" id="RHEA:66332"/>
        <dbReference type="ChEBI" id="CHEBI:29991"/>
    </reaction>
    <physiologicalReaction direction="left-to-right" evidence="16">
        <dbReference type="Rhea" id="RHEA:66333"/>
    </physiologicalReaction>
</comment>
<dbReference type="FunFam" id="1.20.1250.20:FF:000003">
    <property type="entry name" value="Solute carrier family 17 member 3"/>
    <property type="match status" value="1"/>
</dbReference>
<dbReference type="PROSITE" id="PS50850">
    <property type="entry name" value="MFS"/>
    <property type="match status" value="1"/>
</dbReference>
<protein>
    <recommendedName>
        <fullName evidence="22">Sialin</fullName>
    </recommendedName>
    <alternativeName>
        <fullName evidence="25">H(+)/nitrate cotransporter</fullName>
    </alternativeName>
    <alternativeName>
        <fullName evidence="23">H(+)/sialic acid cotransporter</fullName>
    </alternativeName>
    <alternativeName>
        <fullName evidence="24">Vesicular excitatory amino acid transporter</fullName>
    </alternativeName>
</protein>
<evidence type="ECO:0000313" key="29">
    <source>
        <dbReference type="EMBL" id="JAS59977.1"/>
    </source>
</evidence>
<dbReference type="InterPro" id="IPR050382">
    <property type="entry name" value="MFS_Na/Anion_cotransporter"/>
</dbReference>
<comment type="catalytic activity">
    <reaction evidence="20">
        <text>D-glucuronate(out) + H(+)(out) = D-glucuronate(in) + H(+)(in)</text>
        <dbReference type="Rhea" id="RHEA:72591"/>
        <dbReference type="ChEBI" id="CHEBI:15378"/>
        <dbReference type="ChEBI" id="CHEBI:58720"/>
    </reaction>
    <physiologicalReaction direction="left-to-right" evidence="20">
        <dbReference type="Rhea" id="RHEA:72592"/>
    </physiologicalReaction>
</comment>
<evidence type="ECO:0000256" key="15">
    <source>
        <dbReference type="ARBA" id="ARBA00050101"/>
    </source>
</evidence>
<evidence type="ECO:0000256" key="24">
    <source>
        <dbReference type="ARBA" id="ARBA00081195"/>
    </source>
</evidence>
<evidence type="ECO:0000256" key="25">
    <source>
        <dbReference type="ARBA" id="ARBA00081925"/>
    </source>
</evidence>
<evidence type="ECO:0000256" key="4">
    <source>
        <dbReference type="ARBA" id="ARBA00004656"/>
    </source>
</evidence>
<dbReference type="GO" id="GO:0046942">
    <property type="term" value="P:carboxylic acid transport"/>
    <property type="evidence" value="ECO:0007669"/>
    <property type="project" value="UniProtKB-ARBA"/>
</dbReference>
<keyword evidence="7 27" id="KW-0812">Transmembrane</keyword>
<comment type="catalytic activity">
    <reaction evidence="19">
        <text>L-glutamate(out) = L-glutamate(in)</text>
        <dbReference type="Rhea" id="RHEA:66336"/>
        <dbReference type="ChEBI" id="CHEBI:29985"/>
    </reaction>
    <physiologicalReaction direction="left-to-right" evidence="19">
        <dbReference type="Rhea" id="RHEA:66337"/>
    </physiologicalReaction>
</comment>
<evidence type="ECO:0000256" key="20">
    <source>
        <dbReference type="ARBA" id="ARBA00051612"/>
    </source>
</evidence>
<evidence type="ECO:0000256" key="19">
    <source>
        <dbReference type="ARBA" id="ARBA00051447"/>
    </source>
</evidence>
<evidence type="ECO:0000256" key="22">
    <source>
        <dbReference type="ARBA" id="ARBA00069713"/>
    </source>
</evidence>
<keyword evidence="8" id="KW-0769">Symport</keyword>
<feature type="transmembrane region" description="Helical" evidence="27">
    <location>
        <begin position="20"/>
        <end position="47"/>
    </location>
</feature>
<comment type="catalytic activity">
    <reaction evidence="17">
        <text>N-acetylneuraminate(in) + H(+)(in) = N-acetylneuraminate(out) + H(+)(out)</text>
        <dbReference type="Rhea" id="RHEA:28987"/>
        <dbReference type="ChEBI" id="CHEBI:15378"/>
        <dbReference type="ChEBI" id="CHEBI:35418"/>
    </reaction>
    <physiologicalReaction direction="right-to-left" evidence="17">
        <dbReference type="Rhea" id="RHEA:28989"/>
    </physiologicalReaction>
</comment>
<evidence type="ECO:0000256" key="3">
    <source>
        <dbReference type="ARBA" id="ARBA00004638"/>
    </source>
</evidence>
<evidence type="ECO:0000256" key="2">
    <source>
        <dbReference type="ARBA" id="ARBA00004554"/>
    </source>
</evidence>
<evidence type="ECO:0000256" key="27">
    <source>
        <dbReference type="SAM" id="Phobius"/>
    </source>
</evidence>
<keyword evidence="13" id="KW-0458">Lysosome</keyword>
<dbReference type="InterPro" id="IPR005829">
    <property type="entry name" value="Sugar_transporter_CS"/>
</dbReference>
<evidence type="ECO:0000313" key="30">
    <source>
        <dbReference type="EMBL" id="JAS69151.1"/>
    </source>
</evidence>
<dbReference type="GO" id="GO:0030672">
    <property type="term" value="C:synaptic vesicle membrane"/>
    <property type="evidence" value="ECO:0007669"/>
    <property type="project" value="UniProtKB-SubCell"/>
</dbReference>
<evidence type="ECO:0000256" key="1">
    <source>
        <dbReference type="ARBA" id="ARBA00004432"/>
    </source>
</evidence>
<evidence type="ECO:0000259" key="28">
    <source>
        <dbReference type="PROSITE" id="PS50850"/>
    </source>
</evidence>
<evidence type="ECO:0000256" key="16">
    <source>
        <dbReference type="ARBA" id="ARBA00050554"/>
    </source>
</evidence>
<evidence type="ECO:0000256" key="9">
    <source>
        <dbReference type="ARBA" id="ARBA00022989"/>
    </source>
</evidence>
<dbReference type="GO" id="GO:0005765">
    <property type="term" value="C:lysosomal membrane"/>
    <property type="evidence" value="ECO:0007669"/>
    <property type="project" value="UniProtKB-SubCell"/>
</dbReference>
<dbReference type="PROSITE" id="PS00217">
    <property type="entry name" value="SUGAR_TRANSPORT_2"/>
    <property type="match status" value="1"/>
</dbReference>
<keyword evidence="11 27" id="KW-0472">Membrane</keyword>
<dbReference type="EMBL" id="GECZ01009792">
    <property type="protein sequence ID" value="JAS59977.1"/>
    <property type="molecule type" value="Transcribed_RNA"/>
</dbReference>
<feature type="transmembrane region" description="Helical" evidence="27">
    <location>
        <begin position="88"/>
        <end position="108"/>
    </location>
</feature>
<evidence type="ECO:0000256" key="23">
    <source>
        <dbReference type="ARBA" id="ARBA00080244"/>
    </source>
</evidence>
<dbReference type="Pfam" id="PF07690">
    <property type="entry name" value="MFS_1"/>
    <property type="match status" value="1"/>
</dbReference>
<gene>
    <name evidence="29" type="ORF">g.21405</name>
    <name evidence="30" type="ORF">g.21406</name>
</gene>
<dbReference type="AlphaFoldDB" id="A0A1B6GC11"/>
<dbReference type="CDD" id="cd17318">
    <property type="entry name" value="MFS_SLC17"/>
    <property type="match status" value="1"/>
</dbReference>
<evidence type="ECO:0000256" key="26">
    <source>
        <dbReference type="SAM" id="MobiDB-lite"/>
    </source>
</evidence>
<feature type="domain" description="Major facilitator superfamily (MFS) profile" evidence="28">
    <location>
        <begin position="17"/>
        <end position="464"/>
    </location>
</feature>
<dbReference type="GO" id="GO:0015293">
    <property type="term" value="F:symporter activity"/>
    <property type="evidence" value="ECO:0007669"/>
    <property type="project" value="UniProtKB-KW"/>
</dbReference>
<evidence type="ECO:0000256" key="17">
    <source>
        <dbReference type="ARBA" id="ARBA00050625"/>
    </source>
</evidence>
<keyword evidence="6" id="KW-1003">Cell membrane</keyword>
<dbReference type="InterPro" id="IPR011701">
    <property type="entry name" value="MFS"/>
</dbReference>
<name>A0A1B6GC11_9HEMI</name>
<dbReference type="PANTHER" id="PTHR11662">
    <property type="entry name" value="SOLUTE CARRIER FAMILY 17"/>
    <property type="match status" value="1"/>
</dbReference>
<feature type="region of interest" description="Disordered" evidence="26">
    <location>
        <begin position="469"/>
        <end position="501"/>
    </location>
</feature>
<dbReference type="SUPFAM" id="SSF103473">
    <property type="entry name" value="MFS general substrate transporter"/>
    <property type="match status" value="1"/>
</dbReference>
<feature type="transmembrane region" description="Helical" evidence="27">
    <location>
        <begin position="310"/>
        <end position="335"/>
    </location>
</feature>
<keyword evidence="10" id="KW-0770">Synapse</keyword>
<feature type="transmembrane region" description="Helical" evidence="27">
    <location>
        <begin position="115"/>
        <end position="138"/>
    </location>
</feature>
<feature type="transmembrane region" description="Helical" evidence="27">
    <location>
        <begin position="180"/>
        <end position="202"/>
    </location>
</feature>
<feature type="transmembrane region" description="Helical" evidence="27">
    <location>
        <begin position="347"/>
        <end position="365"/>
    </location>
</feature>
<dbReference type="PANTHER" id="PTHR11662:SF415">
    <property type="entry name" value="AT30085P-RELATED"/>
    <property type="match status" value="1"/>
</dbReference>
<evidence type="ECO:0000256" key="13">
    <source>
        <dbReference type="ARBA" id="ARBA00023228"/>
    </source>
</evidence>
<evidence type="ECO:0000256" key="21">
    <source>
        <dbReference type="ARBA" id="ARBA00056891"/>
    </source>
</evidence>
<organism evidence="29">
    <name type="scientific">Cuerna arida</name>
    <dbReference type="NCBI Taxonomy" id="1464854"/>
    <lineage>
        <taxon>Eukaryota</taxon>
        <taxon>Metazoa</taxon>
        <taxon>Ecdysozoa</taxon>
        <taxon>Arthropoda</taxon>
        <taxon>Hexapoda</taxon>
        <taxon>Insecta</taxon>
        <taxon>Pterygota</taxon>
        <taxon>Neoptera</taxon>
        <taxon>Paraneoptera</taxon>
        <taxon>Hemiptera</taxon>
        <taxon>Auchenorrhyncha</taxon>
        <taxon>Membracoidea</taxon>
        <taxon>Cicadellidae</taxon>
        <taxon>Cicadellinae</taxon>
        <taxon>Proconiini</taxon>
        <taxon>Cuerna</taxon>
    </lineage>
</organism>
<feature type="transmembrane region" description="Helical" evidence="27">
    <location>
        <begin position="403"/>
        <end position="425"/>
    </location>
</feature>
<feature type="transmembrane region" description="Helical" evidence="27">
    <location>
        <begin position="208"/>
        <end position="228"/>
    </location>
</feature>
<proteinExistence type="predicted"/>
<evidence type="ECO:0000256" key="7">
    <source>
        <dbReference type="ARBA" id="ARBA00022692"/>
    </source>
</evidence>
<evidence type="ECO:0000256" key="18">
    <source>
        <dbReference type="ARBA" id="ARBA00051403"/>
    </source>
</evidence>
<evidence type="ECO:0000256" key="14">
    <source>
        <dbReference type="ARBA" id="ARBA00023329"/>
    </source>
</evidence>